<dbReference type="OrthoDB" id="9994905at2759"/>
<organism evidence="3">
    <name type="scientific">Gongylonema pulchrum</name>
    <dbReference type="NCBI Taxonomy" id="637853"/>
    <lineage>
        <taxon>Eukaryota</taxon>
        <taxon>Metazoa</taxon>
        <taxon>Ecdysozoa</taxon>
        <taxon>Nematoda</taxon>
        <taxon>Chromadorea</taxon>
        <taxon>Rhabditida</taxon>
        <taxon>Spirurina</taxon>
        <taxon>Spiruromorpha</taxon>
        <taxon>Spiruroidea</taxon>
        <taxon>Gongylonematidae</taxon>
        <taxon>Gongylonema</taxon>
    </lineage>
</organism>
<evidence type="ECO:0000313" key="3">
    <source>
        <dbReference type="WBParaSite" id="GPUH_0000996001-mRNA-1"/>
    </source>
</evidence>
<reference evidence="3" key="1">
    <citation type="submission" date="2016-06" db="UniProtKB">
        <authorList>
            <consortium name="WormBaseParasite"/>
        </authorList>
    </citation>
    <scope>IDENTIFICATION</scope>
</reference>
<accession>A0A183DMK8</accession>
<keyword evidence="2" id="KW-1185">Reference proteome</keyword>
<proteinExistence type="predicted"/>
<evidence type="ECO:0000313" key="2">
    <source>
        <dbReference type="Proteomes" id="UP000271098"/>
    </source>
</evidence>
<name>A0A183DMK8_9BILA</name>
<protein>
    <submittedName>
        <fullName evidence="3">DUF615 domain-containing protein</fullName>
    </submittedName>
</protein>
<gene>
    <name evidence="1" type="ORF">GPUH_LOCUS9949</name>
</gene>
<dbReference type="Proteomes" id="UP000271098">
    <property type="component" value="Unassembled WGS sequence"/>
</dbReference>
<dbReference type="EMBL" id="UYRT01035121">
    <property type="protein sequence ID" value="VDK79805.1"/>
    <property type="molecule type" value="Genomic_DNA"/>
</dbReference>
<evidence type="ECO:0000313" key="1">
    <source>
        <dbReference type="EMBL" id="VDK79805.1"/>
    </source>
</evidence>
<dbReference type="WBParaSite" id="GPUH_0000996001-mRNA-1">
    <property type="protein sequence ID" value="GPUH_0000996001-mRNA-1"/>
    <property type="gene ID" value="GPUH_0000996001"/>
</dbReference>
<reference evidence="1 2" key="2">
    <citation type="submission" date="2018-11" db="EMBL/GenBank/DDBJ databases">
        <authorList>
            <consortium name="Pathogen Informatics"/>
        </authorList>
    </citation>
    <scope>NUCLEOTIDE SEQUENCE [LARGE SCALE GENOMIC DNA]</scope>
</reference>
<sequence>MYSARRIFIAGTDADLDDDADLNDLASHTRHLNLALSPALDVLSAETREKIRRLQQLQGWASTALERHDAGITRSRQPLPAAKILEEVKLSF</sequence>
<dbReference type="AlphaFoldDB" id="A0A183DMK8"/>